<dbReference type="AlphaFoldDB" id="A0A9D3Q4Q6"/>
<dbReference type="Pfam" id="PF08357">
    <property type="entry name" value="SEFIR"/>
    <property type="match status" value="1"/>
</dbReference>
<evidence type="ECO:0000256" key="9">
    <source>
        <dbReference type="ARBA" id="ARBA00069308"/>
    </source>
</evidence>
<protein>
    <recommendedName>
        <fullName evidence="9">Interleukin-17 receptor D</fullName>
    </recommendedName>
</protein>
<evidence type="ECO:0000256" key="5">
    <source>
        <dbReference type="ARBA" id="ARBA00022989"/>
    </source>
</evidence>
<evidence type="ECO:0000256" key="6">
    <source>
        <dbReference type="ARBA" id="ARBA00023136"/>
    </source>
</evidence>
<evidence type="ECO:0000256" key="4">
    <source>
        <dbReference type="ARBA" id="ARBA00022729"/>
    </source>
</evidence>
<dbReference type="Gene3D" id="2.60.40.2160">
    <property type="entry name" value="Interleukin-17 receptor A/B, fibronectin-III-like domain 1"/>
    <property type="match status" value="1"/>
</dbReference>
<comment type="subcellular location">
    <subcellularLocation>
        <location evidence="1">Cell membrane</location>
        <topology evidence="1">Single-pass type I membrane protein</topology>
    </subcellularLocation>
</comment>
<evidence type="ECO:0000313" key="14">
    <source>
        <dbReference type="Proteomes" id="UP001046870"/>
    </source>
</evidence>
<dbReference type="InterPro" id="IPR013568">
    <property type="entry name" value="SEFIR_dom"/>
</dbReference>
<dbReference type="PANTHER" id="PTHR15583">
    <property type="entry name" value="INTERLEUKIN-17 RECEPTOR"/>
    <property type="match status" value="1"/>
</dbReference>
<keyword evidence="6 10" id="KW-0472">Membrane</keyword>
<dbReference type="EMBL" id="JAFDVH010000008">
    <property type="protein sequence ID" value="KAG7472569.1"/>
    <property type="molecule type" value="Genomic_DNA"/>
</dbReference>
<evidence type="ECO:0000256" key="3">
    <source>
        <dbReference type="ARBA" id="ARBA00022692"/>
    </source>
</evidence>
<evidence type="ECO:0000313" key="13">
    <source>
        <dbReference type="EMBL" id="KAG7472569.1"/>
    </source>
</evidence>
<feature type="chain" id="PRO_5039312963" description="Interleukin-17 receptor D" evidence="11">
    <location>
        <begin position="20"/>
        <end position="582"/>
    </location>
</feature>
<evidence type="ECO:0000256" key="2">
    <source>
        <dbReference type="ARBA" id="ARBA00022475"/>
    </source>
</evidence>
<dbReference type="GO" id="GO:0005886">
    <property type="term" value="C:plasma membrane"/>
    <property type="evidence" value="ECO:0007669"/>
    <property type="project" value="UniProtKB-SubCell"/>
</dbReference>
<dbReference type="Proteomes" id="UP001046870">
    <property type="component" value="Chromosome 8"/>
</dbReference>
<keyword evidence="7" id="KW-0675">Receptor</keyword>
<evidence type="ECO:0000256" key="11">
    <source>
        <dbReference type="SAM" id="SignalP"/>
    </source>
</evidence>
<dbReference type="InterPro" id="IPR039465">
    <property type="entry name" value="IL-17_rcpt-like"/>
</dbReference>
<evidence type="ECO:0000256" key="1">
    <source>
        <dbReference type="ARBA" id="ARBA00004251"/>
    </source>
</evidence>
<organism evidence="13 14">
    <name type="scientific">Megalops atlanticus</name>
    <name type="common">Tarpon</name>
    <name type="synonym">Clupea gigantea</name>
    <dbReference type="NCBI Taxonomy" id="7932"/>
    <lineage>
        <taxon>Eukaryota</taxon>
        <taxon>Metazoa</taxon>
        <taxon>Chordata</taxon>
        <taxon>Craniata</taxon>
        <taxon>Vertebrata</taxon>
        <taxon>Euteleostomi</taxon>
        <taxon>Actinopterygii</taxon>
        <taxon>Neopterygii</taxon>
        <taxon>Teleostei</taxon>
        <taxon>Elopiformes</taxon>
        <taxon>Megalopidae</taxon>
        <taxon>Megalops</taxon>
    </lineage>
</organism>
<keyword evidence="3 10" id="KW-0812">Transmembrane</keyword>
<dbReference type="FunFam" id="3.40.50.11530:FF:000003">
    <property type="entry name" value="Interleukin-17 receptor D"/>
    <property type="match status" value="1"/>
</dbReference>
<feature type="transmembrane region" description="Helical" evidence="10">
    <location>
        <begin position="318"/>
        <end position="341"/>
    </location>
</feature>
<keyword evidence="8" id="KW-0325">Glycoprotein</keyword>
<dbReference type="Pfam" id="PF16742">
    <property type="entry name" value="IL17R_D_N"/>
    <property type="match status" value="1"/>
</dbReference>
<evidence type="ECO:0000256" key="8">
    <source>
        <dbReference type="ARBA" id="ARBA00023180"/>
    </source>
</evidence>
<dbReference type="GO" id="GO:0030368">
    <property type="term" value="F:interleukin-17 receptor activity"/>
    <property type="evidence" value="ECO:0007669"/>
    <property type="project" value="InterPro"/>
</dbReference>
<keyword evidence="5 10" id="KW-1133">Transmembrane helix</keyword>
<sequence length="582" mass="65757">MLWWVLLGLGQLLSPLGLAVPDDVPVISPQNCSLDCIIKGEDSCEYCRIRREDISLKLGVAREEMFGNCVPWPCNFFLGMHAPAACQHYVHAPHDVTVEFITNDDPRYETAVISWRPSIYGIEFLRGFQVSLQALGGPQLYCQLFLFQSNLSLSAMEAQRVYRSDPFPQLPLGVQYAVTVMALPVPEVWDNFYHSKYFFTRTCLEKNGLEECQRDWYPTDIKVQQDGRDIIVTFNLAPPDLGISHYFSWCYGGGVRNYTSVKASPTVNKTHHSYHLFGLQSGTNYSCEIAADVVDAIRKTFSFQVMQMEDEPPTADSALLALLLPVVIVLAIIFLGLLTVITKKKVKKRMREMKENAEVIKQHDGKCMHEEHSPILITRPHPPRLLICYSSIDGPAHVRAVMLLAAFMQQHMATQVSLDMWEALSLIEEGRMSWHCRRIQESDFVLVVCSRGLMQQLGRKTWEPGECWEGDTSLVAVSLIGEELGRAKSKGQDLSKYITVIFDYSKETDIPAVLGLASRYSLMRDLPLLFSHLHGVALQKPGQHLQVEHISEEGYCKLPAGAALKWAIYEAAQVYCCQEEEE</sequence>
<accession>A0A9D3Q4Q6</accession>
<dbReference type="PANTHER" id="PTHR15583:SF17">
    <property type="entry name" value="INTERLEUKIN-17 RECEPTOR D ISOFORM X1"/>
    <property type="match status" value="1"/>
</dbReference>
<comment type="caution">
    <text evidence="13">The sequence shown here is derived from an EMBL/GenBank/DDBJ whole genome shotgun (WGS) entry which is preliminary data.</text>
</comment>
<keyword evidence="14" id="KW-1185">Reference proteome</keyword>
<gene>
    <name evidence="13" type="ORF">MATL_G00110240</name>
</gene>
<evidence type="ECO:0000259" key="12">
    <source>
        <dbReference type="PROSITE" id="PS51534"/>
    </source>
</evidence>
<dbReference type="Gene3D" id="3.40.50.11530">
    <property type="match status" value="1"/>
</dbReference>
<feature type="signal peptide" evidence="11">
    <location>
        <begin position="1"/>
        <end position="19"/>
    </location>
</feature>
<dbReference type="OrthoDB" id="10007141at2759"/>
<name>A0A9D3Q4Q6_MEGAT</name>
<evidence type="ECO:0000256" key="7">
    <source>
        <dbReference type="ARBA" id="ARBA00023170"/>
    </source>
</evidence>
<dbReference type="InterPro" id="IPR031951">
    <property type="entry name" value="IL17R_D_N"/>
</dbReference>
<proteinExistence type="predicted"/>
<evidence type="ECO:0000256" key="10">
    <source>
        <dbReference type="SAM" id="Phobius"/>
    </source>
</evidence>
<keyword evidence="2" id="KW-1003">Cell membrane</keyword>
<dbReference type="InterPro" id="IPR038683">
    <property type="entry name" value="IL17RA/B_FnIII-like_1_sf"/>
</dbReference>
<keyword evidence="4 11" id="KW-0732">Signal</keyword>
<dbReference type="PROSITE" id="PS51534">
    <property type="entry name" value="SEFIR"/>
    <property type="match status" value="1"/>
</dbReference>
<reference evidence="13" key="1">
    <citation type="submission" date="2021-01" db="EMBL/GenBank/DDBJ databases">
        <authorList>
            <person name="Zahm M."/>
            <person name="Roques C."/>
            <person name="Cabau C."/>
            <person name="Klopp C."/>
            <person name="Donnadieu C."/>
            <person name="Jouanno E."/>
            <person name="Lampietro C."/>
            <person name="Louis A."/>
            <person name="Herpin A."/>
            <person name="Echchiki A."/>
            <person name="Berthelot C."/>
            <person name="Parey E."/>
            <person name="Roest-Crollius H."/>
            <person name="Braasch I."/>
            <person name="Postlethwait J."/>
            <person name="Bobe J."/>
            <person name="Montfort J."/>
            <person name="Bouchez O."/>
            <person name="Begum T."/>
            <person name="Mejri S."/>
            <person name="Adams A."/>
            <person name="Chen W.-J."/>
            <person name="Guiguen Y."/>
        </authorList>
    </citation>
    <scope>NUCLEOTIDE SEQUENCE</scope>
    <source>
        <strain evidence="13">YG-15Mar2019-1</strain>
        <tissue evidence="13">Brain</tissue>
    </source>
</reference>
<feature type="domain" description="SEFIR" evidence="12">
    <location>
        <begin position="382"/>
        <end position="531"/>
    </location>
</feature>